<comment type="caution">
    <text evidence="2">The sequence shown here is derived from an EMBL/GenBank/DDBJ whole genome shotgun (WGS) entry which is preliminary data.</text>
</comment>
<evidence type="ECO:0000313" key="3">
    <source>
        <dbReference type="Proteomes" id="UP000186601"/>
    </source>
</evidence>
<sequence length="158" mass="17873">MGAHRANRISRSQSEGSLSSSSSRLSTRKSNDSLAELKSQNAGRDTLAEFTERVLNFCDIRGEDSAQYLELTPCGENLWVSSRFHQKAYLGQTMLQVRQDGVPTHYPEYRPQEDLSAKTYCHRAEHHFSTINHPEHSATCSIRTEIRDSKGSPLYGLR</sequence>
<organism evidence="2 3">
    <name type="scientific">Hermanssonia centrifuga</name>
    <dbReference type="NCBI Taxonomy" id="98765"/>
    <lineage>
        <taxon>Eukaryota</taxon>
        <taxon>Fungi</taxon>
        <taxon>Dikarya</taxon>
        <taxon>Basidiomycota</taxon>
        <taxon>Agaricomycotina</taxon>
        <taxon>Agaricomycetes</taxon>
        <taxon>Polyporales</taxon>
        <taxon>Meruliaceae</taxon>
        <taxon>Hermanssonia</taxon>
    </lineage>
</organism>
<reference evidence="2 3" key="1">
    <citation type="submission" date="2018-02" db="EMBL/GenBank/DDBJ databases">
        <title>Genome sequence of the basidiomycete white-rot fungus Phlebia centrifuga.</title>
        <authorList>
            <person name="Granchi Z."/>
            <person name="Peng M."/>
            <person name="de Vries R.P."/>
            <person name="Hilden K."/>
            <person name="Makela M.R."/>
            <person name="Grigoriev I."/>
            <person name="Riley R."/>
        </authorList>
    </citation>
    <scope>NUCLEOTIDE SEQUENCE [LARGE SCALE GENOMIC DNA]</scope>
    <source>
        <strain evidence="2 3">FBCC195</strain>
    </source>
</reference>
<dbReference type="Proteomes" id="UP000186601">
    <property type="component" value="Unassembled WGS sequence"/>
</dbReference>
<proteinExistence type="predicted"/>
<name>A0A2R6NTR8_9APHY</name>
<dbReference type="AlphaFoldDB" id="A0A2R6NTR8"/>
<evidence type="ECO:0000313" key="2">
    <source>
        <dbReference type="EMBL" id="PSR76521.1"/>
    </source>
</evidence>
<accession>A0A2R6NTR8</accession>
<keyword evidence="3" id="KW-1185">Reference proteome</keyword>
<gene>
    <name evidence="2" type="ORF">PHLCEN_2v8424</name>
</gene>
<dbReference type="EMBL" id="MLYV02000842">
    <property type="protein sequence ID" value="PSR76521.1"/>
    <property type="molecule type" value="Genomic_DNA"/>
</dbReference>
<feature type="compositionally biased region" description="Low complexity" evidence="1">
    <location>
        <begin position="9"/>
        <end position="25"/>
    </location>
</feature>
<feature type="region of interest" description="Disordered" evidence="1">
    <location>
        <begin position="1"/>
        <end position="38"/>
    </location>
</feature>
<evidence type="ECO:0000256" key="1">
    <source>
        <dbReference type="SAM" id="MobiDB-lite"/>
    </source>
</evidence>
<protein>
    <submittedName>
        <fullName evidence="2">Uncharacterized protein</fullName>
    </submittedName>
</protein>